<evidence type="ECO:0000313" key="2">
    <source>
        <dbReference type="Proteomes" id="UP000317909"/>
    </source>
</evidence>
<organism evidence="1 2">
    <name type="scientific">Lacipirellula limnantheis</name>
    <dbReference type="NCBI Taxonomy" id="2528024"/>
    <lineage>
        <taxon>Bacteria</taxon>
        <taxon>Pseudomonadati</taxon>
        <taxon>Planctomycetota</taxon>
        <taxon>Planctomycetia</taxon>
        <taxon>Pirellulales</taxon>
        <taxon>Lacipirellulaceae</taxon>
        <taxon>Lacipirellula</taxon>
    </lineage>
</organism>
<dbReference type="Proteomes" id="UP000317909">
    <property type="component" value="Chromosome"/>
</dbReference>
<accession>A0A517TTH9</accession>
<protein>
    <submittedName>
        <fullName evidence="1">Uncharacterized protein</fullName>
    </submittedName>
</protein>
<gene>
    <name evidence="1" type="ORF">I41_08340</name>
</gene>
<sequence length="154" mass="17274">MAYENILTVGHQDGLQSLRLTKGGYCCEDNRLAISIETENTNDDGWPPVALFCIYNHPLDRDPCAGDVFECNGGMFAEDADDADVTHAAAYFTFHAEEVYVQFTVIEVRQDTLVVDFRAKHDDTAYYDAQAKECPTSGTFVLSRQPLKNLWIPL</sequence>
<reference evidence="1 2" key="1">
    <citation type="submission" date="2019-02" db="EMBL/GenBank/DDBJ databases">
        <title>Deep-cultivation of Planctomycetes and their phenomic and genomic characterization uncovers novel biology.</title>
        <authorList>
            <person name="Wiegand S."/>
            <person name="Jogler M."/>
            <person name="Boedeker C."/>
            <person name="Pinto D."/>
            <person name="Vollmers J."/>
            <person name="Rivas-Marin E."/>
            <person name="Kohn T."/>
            <person name="Peeters S.H."/>
            <person name="Heuer A."/>
            <person name="Rast P."/>
            <person name="Oberbeckmann S."/>
            <person name="Bunk B."/>
            <person name="Jeske O."/>
            <person name="Meyerdierks A."/>
            <person name="Storesund J.E."/>
            <person name="Kallscheuer N."/>
            <person name="Luecker S."/>
            <person name="Lage O.M."/>
            <person name="Pohl T."/>
            <person name="Merkel B.J."/>
            <person name="Hornburger P."/>
            <person name="Mueller R.-W."/>
            <person name="Bruemmer F."/>
            <person name="Labrenz M."/>
            <person name="Spormann A.M."/>
            <person name="Op den Camp H."/>
            <person name="Overmann J."/>
            <person name="Amann R."/>
            <person name="Jetten M.S.M."/>
            <person name="Mascher T."/>
            <person name="Medema M.H."/>
            <person name="Devos D.P."/>
            <person name="Kaster A.-K."/>
            <person name="Ovreas L."/>
            <person name="Rohde M."/>
            <person name="Galperin M.Y."/>
            <person name="Jogler C."/>
        </authorList>
    </citation>
    <scope>NUCLEOTIDE SEQUENCE [LARGE SCALE GENOMIC DNA]</scope>
    <source>
        <strain evidence="1 2">I41</strain>
    </source>
</reference>
<dbReference type="AlphaFoldDB" id="A0A517TTH9"/>
<name>A0A517TTH9_9BACT</name>
<keyword evidence="2" id="KW-1185">Reference proteome</keyword>
<dbReference type="EMBL" id="CP036339">
    <property type="protein sequence ID" value="QDT71674.1"/>
    <property type="molecule type" value="Genomic_DNA"/>
</dbReference>
<proteinExistence type="predicted"/>
<dbReference type="KEGG" id="llh:I41_08340"/>
<evidence type="ECO:0000313" key="1">
    <source>
        <dbReference type="EMBL" id="QDT71674.1"/>
    </source>
</evidence>